<proteinExistence type="predicted"/>
<comment type="caution">
    <text evidence="2">The sequence shown here is derived from an EMBL/GenBank/DDBJ whole genome shotgun (WGS) entry which is preliminary data.</text>
</comment>
<evidence type="ECO:0000256" key="1">
    <source>
        <dbReference type="SAM" id="Phobius"/>
    </source>
</evidence>
<reference evidence="2 3" key="1">
    <citation type="journal article" date="2016" name="Nat. Commun.">
        <title>Thousands of microbial genomes shed light on interconnected biogeochemical processes in an aquifer system.</title>
        <authorList>
            <person name="Anantharaman K."/>
            <person name="Brown C.T."/>
            <person name="Hug L.A."/>
            <person name="Sharon I."/>
            <person name="Castelle C.J."/>
            <person name="Probst A.J."/>
            <person name="Thomas B.C."/>
            <person name="Singh A."/>
            <person name="Wilkins M.J."/>
            <person name="Karaoz U."/>
            <person name="Brodie E.L."/>
            <person name="Williams K.H."/>
            <person name="Hubbard S.S."/>
            <person name="Banfield J.F."/>
        </authorList>
    </citation>
    <scope>NUCLEOTIDE SEQUENCE [LARGE SCALE GENOMIC DNA]</scope>
</reference>
<evidence type="ECO:0000313" key="2">
    <source>
        <dbReference type="EMBL" id="OGF73512.1"/>
    </source>
</evidence>
<dbReference type="AlphaFoldDB" id="A0A1F5WCR5"/>
<sequence length="77" mass="8534">MPPELKKEVREKTFGYILAALGLVAGLAWNEAIKSVIEYFYPASQNGLAAKFIYAILITVVVVLISTYLVRLSSKKD</sequence>
<evidence type="ECO:0000313" key="3">
    <source>
        <dbReference type="Proteomes" id="UP000178276"/>
    </source>
</evidence>
<dbReference type="Pfam" id="PF18898">
    <property type="entry name" value="DUF5654"/>
    <property type="match status" value="1"/>
</dbReference>
<protein>
    <submittedName>
        <fullName evidence="2">Uncharacterized protein</fullName>
    </submittedName>
</protein>
<keyword evidence="1" id="KW-1133">Transmembrane helix</keyword>
<keyword evidence="1" id="KW-0812">Transmembrane</keyword>
<accession>A0A1F5WCR5</accession>
<gene>
    <name evidence="2" type="ORF">A2W57_03390</name>
</gene>
<dbReference type="EMBL" id="MFHJ01000036">
    <property type="protein sequence ID" value="OGF73512.1"/>
    <property type="molecule type" value="Genomic_DNA"/>
</dbReference>
<feature type="transmembrane region" description="Helical" evidence="1">
    <location>
        <begin position="52"/>
        <end position="70"/>
    </location>
</feature>
<dbReference type="Proteomes" id="UP000178276">
    <property type="component" value="Unassembled WGS sequence"/>
</dbReference>
<name>A0A1F5WCR5_9BACT</name>
<dbReference type="InterPro" id="IPR043713">
    <property type="entry name" value="DUF5654"/>
</dbReference>
<organism evidence="2 3">
    <name type="scientific">Candidatus Giovannonibacteria bacterium RIFCSPHIGHO2_02_43_16</name>
    <dbReference type="NCBI Taxonomy" id="1798331"/>
    <lineage>
        <taxon>Bacteria</taxon>
        <taxon>Candidatus Giovannoniibacteriota</taxon>
    </lineage>
</organism>
<dbReference type="STRING" id="1798331.A2W57_03390"/>
<feature type="transmembrane region" description="Helical" evidence="1">
    <location>
        <begin position="14"/>
        <end position="32"/>
    </location>
</feature>
<keyword evidence="1" id="KW-0472">Membrane</keyword>